<organism evidence="1 2">
    <name type="scientific">Thermaerobacter composti</name>
    <dbReference type="NCBI Taxonomy" id="554949"/>
    <lineage>
        <taxon>Bacteria</taxon>
        <taxon>Bacillati</taxon>
        <taxon>Bacillota</taxon>
        <taxon>Clostridia</taxon>
        <taxon>Eubacteriales</taxon>
        <taxon>Clostridiales Family XVII. Incertae Sedis</taxon>
        <taxon>Thermaerobacter</taxon>
    </lineage>
</organism>
<evidence type="ECO:0000313" key="1">
    <source>
        <dbReference type="EMBL" id="WPD19449.1"/>
    </source>
</evidence>
<evidence type="ECO:0000313" key="2">
    <source>
        <dbReference type="Proteomes" id="UP001304683"/>
    </source>
</evidence>
<keyword evidence="2" id="KW-1185">Reference proteome</keyword>
<proteinExistence type="predicted"/>
<sequence length="211" mass="22845">MSDGVRAQQVDQVVPGPCDPVYGCPDPTEIVCIETVKVYDFCFQTDRRENVCFPIPAAFQGILPSDLVTCEIVQVTCQEVSREEDPNNPGFADVTLLVTVTMQFTIRRNDSVVAQFEDSFGFLKTVLLCAPEGTVIQCDSAGSRCGPCVIINGQVCCEVDLCLLIQSKALVKLLVPAYGFCVPAPCVTLPKPPLVCPPENLFPPQCVPPTT</sequence>
<protein>
    <submittedName>
        <fullName evidence="1">Uncharacterized protein</fullName>
    </submittedName>
</protein>
<dbReference type="Proteomes" id="UP001304683">
    <property type="component" value="Chromosome"/>
</dbReference>
<reference evidence="1 2" key="1">
    <citation type="submission" date="2023-08" db="EMBL/GenBank/DDBJ databases">
        <title>Genome sequence of Thermaerobacter compostii strain Ins1, a spore-forming filamentous bacterium isolated from a deep geothermal reservoir.</title>
        <authorList>
            <person name="Bregnard D."/>
            <person name="Gonzalez D."/>
            <person name="Junier P."/>
        </authorList>
    </citation>
    <scope>NUCLEOTIDE SEQUENCE [LARGE SCALE GENOMIC DNA]</scope>
    <source>
        <strain evidence="1 2">Ins1</strain>
    </source>
</reference>
<dbReference type="RefSeq" id="WP_135224908.1">
    <property type="nucleotide sequence ID" value="NZ_CP132508.1"/>
</dbReference>
<gene>
    <name evidence="1" type="ORF">Q5761_01920</name>
</gene>
<accession>A0ABZ0QRW2</accession>
<name>A0ABZ0QRW2_9FIRM</name>
<dbReference type="EMBL" id="CP132508">
    <property type="protein sequence ID" value="WPD19449.1"/>
    <property type="molecule type" value="Genomic_DNA"/>
</dbReference>